<dbReference type="PANTHER" id="PTHR14383">
    <property type="entry name" value="SWAP-70 RECOMBINASE"/>
    <property type="match status" value="1"/>
</dbReference>
<dbReference type="GO" id="GO:0005737">
    <property type="term" value="C:cytoplasm"/>
    <property type="evidence" value="ECO:0007669"/>
    <property type="project" value="TreeGrafter"/>
</dbReference>
<gene>
    <name evidence="3" type="ORF">QE152_g4006</name>
</gene>
<comment type="caution">
    <text evidence="3">The sequence shown here is derived from an EMBL/GenBank/DDBJ whole genome shotgun (WGS) entry which is preliminary data.</text>
</comment>
<keyword evidence="1" id="KW-0175">Coiled coil</keyword>
<dbReference type="PROSITE" id="PS50003">
    <property type="entry name" value="PH_DOMAIN"/>
    <property type="match status" value="1"/>
</dbReference>
<dbReference type="Proteomes" id="UP001458880">
    <property type="component" value="Unassembled WGS sequence"/>
</dbReference>
<evidence type="ECO:0000256" key="1">
    <source>
        <dbReference type="SAM" id="Coils"/>
    </source>
</evidence>
<evidence type="ECO:0000313" key="3">
    <source>
        <dbReference type="EMBL" id="KAK9752810.1"/>
    </source>
</evidence>
<feature type="domain" description="PH" evidence="2">
    <location>
        <begin position="240"/>
        <end position="331"/>
    </location>
</feature>
<evidence type="ECO:0000313" key="4">
    <source>
        <dbReference type="Proteomes" id="UP001458880"/>
    </source>
</evidence>
<dbReference type="Pfam" id="PF00169">
    <property type="entry name" value="PH"/>
    <property type="match status" value="1"/>
</dbReference>
<dbReference type="Pfam" id="PF25530">
    <property type="entry name" value="EF-hand_SWAP70_N"/>
    <property type="match status" value="1"/>
</dbReference>
<dbReference type="InterPro" id="IPR057836">
    <property type="entry name" value="EF-hand_SWAP70_N"/>
</dbReference>
<dbReference type="InterPro" id="IPR011993">
    <property type="entry name" value="PH-like_dom_sf"/>
</dbReference>
<accession>A0AAW1N4E3</accession>
<dbReference type="InterPro" id="IPR001849">
    <property type="entry name" value="PH_domain"/>
</dbReference>
<sequence>MLPITCGTLLLPYNKIKPGQVLKVMAVLLDNVTNYVWHAFASLQQDKTGLVHKSKLKVLTANIGTLLDLYGVERGLEHFRSTNTLNFDHLKYYLQREVFASLPAKLPLSELRLYESKIAEICWLVCRKKFSETSSVFCRESLFQIFRIFCLLADLTADTNECTYQVLLHPAEASYVAQSLVNALGCRWDEEDFINLSMSMGHFRLTPFIAVLESRCVNEVKDKDAITEAVTDIYHTFVEDVIKKGNLSRKGYIFPTMKEYWFVLRPSELVYYKSRQEKEKSGSMIIDANSKVEAKEGYKIILTTSERTFDLEASNHMTRLQWLSALQLAIEHSGSHQSYQRAQASKRRLQRQGRLQEMLRAKAQLQLERNARLVAEDQAKELKAAVKEESKKLNELERIREKLEVLLEEETQAKRDEEIVRGLQARVLTEEWEKRAELERLQEEQKILLEEERRKRVEFEGKQKLKESELKAAEERLSQLEHERKMLDEQLKVAHNRIKISENEMEVLEAQLVQVVPLRESDRLRRAHSFVPSTKERPVVLEIRSSTLRRTKD</sequence>
<dbReference type="SMART" id="SM00233">
    <property type="entry name" value="PH"/>
    <property type="match status" value="1"/>
</dbReference>
<dbReference type="PANTHER" id="PTHR14383:SF5">
    <property type="entry name" value="RUN DOMAIN-CONTAINING PROTEIN"/>
    <property type="match status" value="1"/>
</dbReference>
<dbReference type="SUPFAM" id="SSF50729">
    <property type="entry name" value="PH domain-like"/>
    <property type="match status" value="1"/>
</dbReference>
<reference evidence="3 4" key="1">
    <citation type="journal article" date="2024" name="BMC Genomics">
        <title>De novo assembly and annotation of Popillia japonica's genome with initial clues to its potential as an invasive pest.</title>
        <authorList>
            <person name="Cucini C."/>
            <person name="Boschi S."/>
            <person name="Funari R."/>
            <person name="Cardaioli E."/>
            <person name="Iannotti N."/>
            <person name="Marturano G."/>
            <person name="Paoli F."/>
            <person name="Bruttini M."/>
            <person name="Carapelli A."/>
            <person name="Frati F."/>
            <person name="Nardi F."/>
        </authorList>
    </citation>
    <scope>NUCLEOTIDE SEQUENCE [LARGE SCALE GENOMIC DNA]</scope>
    <source>
        <strain evidence="3">DMR45628</strain>
    </source>
</reference>
<dbReference type="AlphaFoldDB" id="A0AAW1N4E3"/>
<dbReference type="Gene3D" id="2.30.29.30">
    <property type="entry name" value="Pleckstrin-homology domain (PH domain)/Phosphotyrosine-binding domain (PTB)"/>
    <property type="match status" value="1"/>
</dbReference>
<keyword evidence="4" id="KW-1185">Reference proteome</keyword>
<proteinExistence type="predicted"/>
<dbReference type="GO" id="GO:0005634">
    <property type="term" value="C:nucleus"/>
    <property type="evidence" value="ECO:0007669"/>
    <property type="project" value="TreeGrafter"/>
</dbReference>
<protein>
    <submittedName>
        <fullName evidence="3">PH domain</fullName>
    </submittedName>
</protein>
<name>A0AAW1N4E3_POPJA</name>
<evidence type="ECO:0000259" key="2">
    <source>
        <dbReference type="PROSITE" id="PS50003"/>
    </source>
</evidence>
<feature type="coiled-coil region" evidence="1">
    <location>
        <begin position="372"/>
        <end position="511"/>
    </location>
</feature>
<organism evidence="3 4">
    <name type="scientific">Popillia japonica</name>
    <name type="common">Japanese beetle</name>
    <dbReference type="NCBI Taxonomy" id="7064"/>
    <lineage>
        <taxon>Eukaryota</taxon>
        <taxon>Metazoa</taxon>
        <taxon>Ecdysozoa</taxon>
        <taxon>Arthropoda</taxon>
        <taxon>Hexapoda</taxon>
        <taxon>Insecta</taxon>
        <taxon>Pterygota</taxon>
        <taxon>Neoptera</taxon>
        <taxon>Endopterygota</taxon>
        <taxon>Coleoptera</taxon>
        <taxon>Polyphaga</taxon>
        <taxon>Scarabaeiformia</taxon>
        <taxon>Scarabaeidae</taxon>
        <taxon>Rutelinae</taxon>
        <taxon>Popillia</taxon>
    </lineage>
</organism>
<dbReference type="EMBL" id="JASPKY010000018">
    <property type="protein sequence ID" value="KAK9752810.1"/>
    <property type="molecule type" value="Genomic_DNA"/>
</dbReference>